<keyword evidence="3" id="KW-1185">Reference proteome</keyword>
<protein>
    <submittedName>
        <fullName evidence="2">Uncharacterized protein</fullName>
    </submittedName>
</protein>
<name>A0A139ANU8_GONPJ</name>
<organism evidence="2 3">
    <name type="scientific">Gonapodya prolifera (strain JEL478)</name>
    <name type="common">Monoblepharis prolifera</name>
    <dbReference type="NCBI Taxonomy" id="1344416"/>
    <lineage>
        <taxon>Eukaryota</taxon>
        <taxon>Fungi</taxon>
        <taxon>Fungi incertae sedis</taxon>
        <taxon>Chytridiomycota</taxon>
        <taxon>Chytridiomycota incertae sedis</taxon>
        <taxon>Monoblepharidomycetes</taxon>
        <taxon>Monoblepharidales</taxon>
        <taxon>Gonapodyaceae</taxon>
        <taxon>Gonapodya</taxon>
    </lineage>
</organism>
<reference evidence="2 3" key="1">
    <citation type="journal article" date="2015" name="Genome Biol. Evol.">
        <title>Phylogenomic analyses indicate that early fungi evolved digesting cell walls of algal ancestors of land plants.</title>
        <authorList>
            <person name="Chang Y."/>
            <person name="Wang S."/>
            <person name="Sekimoto S."/>
            <person name="Aerts A.L."/>
            <person name="Choi C."/>
            <person name="Clum A."/>
            <person name="LaButti K.M."/>
            <person name="Lindquist E.A."/>
            <person name="Yee Ngan C."/>
            <person name="Ohm R.A."/>
            <person name="Salamov A.A."/>
            <person name="Grigoriev I.V."/>
            <person name="Spatafora J.W."/>
            <person name="Berbee M.L."/>
        </authorList>
    </citation>
    <scope>NUCLEOTIDE SEQUENCE [LARGE SCALE GENOMIC DNA]</scope>
    <source>
        <strain evidence="2 3">JEL478</strain>
    </source>
</reference>
<evidence type="ECO:0000256" key="1">
    <source>
        <dbReference type="SAM" id="MobiDB-lite"/>
    </source>
</evidence>
<dbReference type="Proteomes" id="UP000070544">
    <property type="component" value="Unassembled WGS sequence"/>
</dbReference>
<feature type="compositionally biased region" description="Low complexity" evidence="1">
    <location>
        <begin position="262"/>
        <end position="272"/>
    </location>
</feature>
<feature type="compositionally biased region" description="Low complexity" evidence="1">
    <location>
        <begin position="34"/>
        <end position="48"/>
    </location>
</feature>
<feature type="compositionally biased region" description="Basic and acidic residues" evidence="1">
    <location>
        <begin position="295"/>
        <end position="304"/>
    </location>
</feature>
<feature type="compositionally biased region" description="Low complexity" evidence="1">
    <location>
        <begin position="380"/>
        <end position="406"/>
    </location>
</feature>
<feature type="compositionally biased region" description="Basic and acidic residues" evidence="1">
    <location>
        <begin position="212"/>
        <end position="224"/>
    </location>
</feature>
<evidence type="ECO:0000313" key="2">
    <source>
        <dbReference type="EMBL" id="KXS18412.1"/>
    </source>
</evidence>
<evidence type="ECO:0000313" key="3">
    <source>
        <dbReference type="Proteomes" id="UP000070544"/>
    </source>
</evidence>
<feature type="compositionally biased region" description="Low complexity" evidence="1">
    <location>
        <begin position="350"/>
        <end position="360"/>
    </location>
</feature>
<gene>
    <name evidence="2" type="ORF">M427DRAFT_489261</name>
</gene>
<accession>A0A139ANU8</accession>
<feature type="region of interest" description="Disordered" evidence="1">
    <location>
        <begin position="31"/>
        <end position="79"/>
    </location>
</feature>
<dbReference type="AlphaFoldDB" id="A0A139ANU8"/>
<dbReference type="EMBL" id="KQ965742">
    <property type="protein sequence ID" value="KXS18412.1"/>
    <property type="molecule type" value="Genomic_DNA"/>
</dbReference>
<feature type="compositionally biased region" description="Low complexity" evidence="1">
    <location>
        <begin position="309"/>
        <end position="326"/>
    </location>
</feature>
<feature type="region of interest" description="Disordered" evidence="1">
    <location>
        <begin position="193"/>
        <end position="406"/>
    </location>
</feature>
<sequence>MAAFWNIGFTHDSSGTGRRLLGTTLTDTPDHSSDFLSSDIDDSPLSPGSEHEHDDDDDDLDLTDHTAVHSPNLGALTSKLPSTTQALNPLHLAFPSASAHAHPASKALASLGTLATTVSRQSSTVLLQQKHIGTLLTECHHLREAAASAQSDADALRTALDRKAHESESLRMDIDRRNKWIEHLLAQISEMQNGAGAGAGGSKDPAGAGQDGLDHDHDRDHDNEIDPDDPTPAHTSGSAPLPGFTHAAIAYPSPLSPFAPTSPSRRSSSSHIDFSRRALSPGPHPRSRSALKIDTTPRHSREPTLDGGAASASACTSVAASASHLAPGGGGGGKGAPQPSPLSMHRRDSSMSMSGSRSHSLGPKRLRRSAAPGQGPSPVSPASTSAQQQTQTQTQQQAKSAEGPAA</sequence>
<dbReference type="OrthoDB" id="10641378at2759"/>
<proteinExistence type="predicted"/>